<dbReference type="eggNOG" id="ENOG502S7XV">
    <property type="taxonomic scope" value="Eukaryota"/>
</dbReference>
<dbReference type="PANTHER" id="PTHR22574">
    <property type="match status" value="1"/>
</dbReference>
<evidence type="ECO:0000313" key="4">
    <source>
        <dbReference type="Ensembl" id="ENSLACP00000022255.1"/>
    </source>
</evidence>
<dbReference type="OMA" id="LWQQETP"/>
<dbReference type="EMBL" id="AFYH01228803">
    <property type="status" value="NOT_ANNOTATED_CDS"/>
    <property type="molecule type" value="Genomic_DNA"/>
</dbReference>
<name>M3XHP9_LATCH</name>
<dbReference type="STRING" id="7897.ENSLACP00000022255"/>
<dbReference type="InParanoid" id="M3XHP9"/>
<dbReference type="PANTHER" id="PTHR22574:SF10">
    <property type="entry name" value="GOLGI-ASSOCIATED RAB2 INTERACTOR PROTEIN 1A"/>
    <property type="match status" value="1"/>
</dbReference>
<keyword evidence="5" id="KW-1185">Reference proteome</keyword>
<dbReference type="FunCoup" id="M3XHP9">
    <property type="interactions" value="65"/>
</dbReference>
<reference evidence="5" key="1">
    <citation type="submission" date="2011-08" db="EMBL/GenBank/DDBJ databases">
        <title>The draft genome of Latimeria chalumnae.</title>
        <authorList>
            <person name="Di Palma F."/>
            <person name="Alfoldi J."/>
            <person name="Johnson J."/>
            <person name="Berlin A."/>
            <person name="Gnerre S."/>
            <person name="Jaffe D."/>
            <person name="MacCallum I."/>
            <person name="Young S."/>
            <person name="Walker B.J."/>
            <person name="Lander E."/>
            <person name="Lindblad-Toh K."/>
        </authorList>
    </citation>
    <scope>NUCLEOTIDE SEQUENCE [LARGE SCALE GENOMIC DNA]</scope>
    <source>
        <strain evidence="5">Wild caught</strain>
    </source>
</reference>
<dbReference type="GeneTree" id="ENSGT00940000162027"/>
<feature type="compositionally biased region" description="Polar residues" evidence="2">
    <location>
        <begin position="242"/>
        <end position="253"/>
    </location>
</feature>
<organism evidence="4 5">
    <name type="scientific">Latimeria chalumnae</name>
    <name type="common">Coelacanth</name>
    <dbReference type="NCBI Taxonomy" id="7897"/>
    <lineage>
        <taxon>Eukaryota</taxon>
        <taxon>Metazoa</taxon>
        <taxon>Chordata</taxon>
        <taxon>Craniata</taxon>
        <taxon>Vertebrata</taxon>
        <taxon>Euteleostomi</taxon>
        <taxon>Coelacanthiformes</taxon>
        <taxon>Coelacanthidae</taxon>
        <taxon>Latimeria</taxon>
    </lineage>
</organism>
<dbReference type="KEGG" id="lcm:106706658"/>
<evidence type="ECO:0000256" key="2">
    <source>
        <dbReference type="SAM" id="MobiDB-lite"/>
    </source>
</evidence>
<accession>M3XHP9</accession>
<dbReference type="EMBL" id="AFYH01228801">
    <property type="status" value="NOT_ANNOTATED_CDS"/>
    <property type="molecule type" value="Genomic_DNA"/>
</dbReference>
<sequence>MKGSREHLLTGYMEEAGLNYGVMLGVEGGALYQLLRTPEYNLFTESAMFESDFVQVTSRGALLDIHNISSRVTLGVTSSVPSLPLPNVLLIARFTIPHHGSPHKELTKLFPLKLVRLTVHKKELRLLKLLLANHRSYYLQLQHKHPDIVFQLWIRLVHILHSGLSITFKDSRIALPKQFDFINPSSSESSLYEHDIWEMDTELHSTADRKQKGGKRSTQQPRLLLEGTVSNQRSEKAESPSEESNSAKSDQAEWNNVNGSSLHECELCVQLPPDSPKEKKEMRPRAPSREGDLSYGLWERDTPAGMMPLSRLSSLIAVGHSLAPRDWRMFLQKVQRQK</sequence>
<feature type="region of interest" description="Disordered" evidence="2">
    <location>
        <begin position="205"/>
        <end position="253"/>
    </location>
</feature>
<feature type="domain" description="Golgi associated RAB2 interactor protein-like Rab2B-binding" evidence="3">
    <location>
        <begin position="104"/>
        <end position="171"/>
    </location>
</feature>
<feature type="region of interest" description="Disordered" evidence="2">
    <location>
        <begin position="271"/>
        <end position="296"/>
    </location>
</feature>
<reference evidence="4" key="3">
    <citation type="submission" date="2025-09" db="UniProtKB">
        <authorList>
            <consortium name="Ensembl"/>
        </authorList>
    </citation>
    <scope>IDENTIFICATION</scope>
</reference>
<proteinExistence type="inferred from homology"/>
<dbReference type="HOGENOM" id="CLU_821257_0_0_1"/>
<reference evidence="4" key="2">
    <citation type="submission" date="2025-08" db="UniProtKB">
        <authorList>
            <consortium name="Ensembl"/>
        </authorList>
    </citation>
    <scope>IDENTIFICATION</scope>
</reference>
<dbReference type="EMBL" id="AFYH01228802">
    <property type="status" value="NOT_ANNOTATED_CDS"/>
    <property type="molecule type" value="Genomic_DNA"/>
</dbReference>
<evidence type="ECO:0000256" key="1">
    <source>
        <dbReference type="ARBA" id="ARBA00038379"/>
    </source>
</evidence>
<dbReference type="Ensembl" id="ENSLACT00000026064.1">
    <property type="protein sequence ID" value="ENSLACP00000022255.1"/>
    <property type="gene ID" value="ENSLACG00000022463.1"/>
</dbReference>
<dbReference type="EMBL" id="AFYH01228804">
    <property type="status" value="NOT_ANNOTATED_CDS"/>
    <property type="molecule type" value="Genomic_DNA"/>
</dbReference>
<dbReference type="EMBL" id="AFYH01228800">
    <property type="status" value="NOT_ANNOTATED_CDS"/>
    <property type="molecule type" value="Genomic_DNA"/>
</dbReference>
<protein>
    <recommendedName>
        <fullName evidence="3">Golgi associated RAB2 interactor protein-like Rab2B-binding domain-containing protein</fullName>
    </recommendedName>
</protein>
<evidence type="ECO:0000259" key="3">
    <source>
        <dbReference type="Pfam" id="PF12480"/>
    </source>
</evidence>
<dbReference type="OrthoDB" id="9940031at2759"/>
<dbReference type="Proteomes" id="UP000008672">
    <property type="component" value="Unassembled WGS sequence"/>
</dbReference>
<dbReference type="EMBL" id="AFYH01228799">
    <property type="status" value="NOT_ANNOTATED_CDS"/>
    <property type="molecule type" value="Genomic_DNA"/>
</dbReference>
<dbReference type="AlphaFoldDB" id="M3XHP9"/>
<dbReference type="InterPro" id="IPR022168">
    <property type="entry name" value="GARIL-like_Rab2B-bd"/>
</dbReference>
<feature type="compositionally biased region" description="Basic and acidic residues" evidence="2">
    <location>
        <begin position="275"/>
        <end position="296"/>
    </location>
</feature>
<dbReference type="Pfam" id="PF12480">
    <property type="entry name" value="GARIL_Rab2_bd"/>
    <property type="match status" value="1"/>
</dbReference>
<comment type="similarity">
    <text evidence="1">Belongs to the GARIN family.</text>
</comment>
<dbReference type="GO" id="GO:0005634">
    <property type="term" value="C:nucleus"/>
    <property type="evidence" value="ECO:0007669"/>
    <property type="project" value="TreeGrafter"/>
</dbReference>
<evidence type="ECO:0000313" key="5">
    <source>
        <dbReference type="Proteomes" id="UP000008672"/>
    </source>
</evidence>